<dbReference type="HAMAP" id="MF_03040">
    <property type="entry name" value="USB1"/>
    <property type="match status" value="1"/>
</dbReference>
<dbReference type="AlphaFoldDB" id="A0A2P8AJ49"/>
<keyword evidence="1 5" id="KW-0540">Nuclease</keyword>
<comment type="subcellular location">
    <subcellularLocation>
        <location evidence="5">Nucleus</location>
    </subcellularLocation>
</comment>
<dbReference type="Proteomes" id="UP000243723">
    <property type="component" value="Unassembled WGS sequence"/>
</dbReference>
<feature type="compositionally biased region" description="Gly residues" evidence="6">
    <location>
        <begin position="301"/>
        <end position="312"/>
    </location>
</feature>
<feature type="region of interest" description="Disordered" evidence="6">
    <location>
        <begin position="299"/>
        <end position="327"/>
    </location>
</feature>
<dbReference type="OrthoDB" id="49151at2759"/>
<dbReference type="GO" id="GO:1990838">
    <property type="term" value="F:poly(U)-specific exoribonuclease activity, producing 3' uridine cyclic phosphate ends"/>
    <property type="evidence" value="ECO:0007669"/>
    <property type="project" value="UniProtKB-UniRule"/>
</dbReference>
<evidence type="ECO:0000256" key="1">
    <source>
        <dbReference type="ARBA" id="ARBA00022722"/>
    </source>
</evidence>
<keyword evidence="3" id="KW-0456">Lyase</keyword>
<feature type="region of interest" description="Disordered" evidence="6">
    <location>
        <begin position="89"/>
        <end position="109"/>
    </location>
</feature>
<gene>
    <name evidence="5" type="primary">USB1</name>
    <name evidence="7" type="ORF">B9Z65_652</name>
</gene>
<feature type="active site" description="Proton donor/acceptor" evidence="5">
    <location>
        <position position="204"/>
    </location>
</feature>
<protein>
    <recommendedName>
        <fullName evidence="5">U6 snRNA phosphodiesterase</fullName>
        <ecNumber evidence="5">3.1.4.-</ecNumber>
    </recommendedName>
</protein>
<evidence type="ECO:0000313" key="8">
    <source>
        <dbReference type="Proteomes" id="UP000243723"/>
    </source>
</evidence>
<evidence type="ECO:0000256" key="6">
    <source>
        <dbReference type="SAM" id="MobiDB-lite"/>
    </source>
</evidence>
<proteinExistence type="inferred from homology"/>
<dbReference type="Pfam" id="PF09749">
    <property type="entry name" value="HVSL"/>
    <property type="match status" value="1"/>
</dbReference>
<keyword evidence="8" id="KW-1185">Reference proteome</keyword>
<name>A0A2P8AJ49_9PEZI</name>
<dbReference type="PANTHER" id="PTHR13522">
    <property type="entry name" value="U6 SNRNA PHOSPHODIESTERASE 1"/>
    <property type="match status" value="1"/>
</dbReference>
<evidence type="ECO:0000313" key="7">
    <source>
        <dbReference type="EMBL" id="PSK60502.1"/>
    </source>
</evidence>
<keyword evidence="4 5" id="KW-0539">Nucleus</keyword>
<dbReference type="InterPro" id="IPR027521">
    <property type="entry name" value="Usb1"/>
</dbReference>
<dbReference type="EMBL" id="NHZQ01000003">
    <property type="protein sequence ID" value="PSK60502.1"/>
    <property type="molecule type" value="Genomic_DNA"/>
</dbReference>
<evidence type="ECO:0000256" key="4">
    <source>
        <dbReference type="ARBA" id="ARBA00023242"/>
    </source>
</evidence>
<dbReference type="GO" id="GO:0005634">
    <property type="term" value="C:nucleus"/>
    <property type="evidence" value="ECO:0007669"/>
    <property type="project" value="UniProtKB-SubCell"/>
</dbReference>
<comment type="caution">
    <text evidence="7">The sequence shown here is derived from an EMBL/GenBank/DDBJ whole genome shotgun (WGS) entry which is preliminary data.</text>
</comment>
<dbReference type="PANTHER" id="PTHR13522:SF3">
    <property type="entry name" value="U6 SNRNA PHOSPHODIESTERASE 1"/>
    <property type="match status" value="1"/>
</dbReference>
<sequence>MEQHQVSQFGDVDLEAKRPARLDVQGPIKLLQGRAPQRGSPGTGPRLVFNQEAALERASFACLLLIEEAQSRGSERVLYRMGLVEYSDSEEDQAEPVRKRPRLSNDGIDKTELPPLPAEFHDLYSHAARVSNSDDPSLHGGRKRVVPHVDGNWAAHVYLEWHPPTPDTALLDRLLVALQSTRPATAAPLTSHLYSPTLVPLPLHISLSAPLVLRTESKSDFHTALLTALRSILRNLKTRATGTLTLAPTGLAWHPNHERTRSFLVLRLSRPEEDGEALNRLLQAANGVAREFGCPELYAGGDSGGAGPGQGGEEGEKRAGRKEGREEVLDRTDRFHISIAWSLDAGEKLDVEGLSDEAKQVMEEIKGMRIGFKDVKVKLGREVTSVTFAASGRTSARDAALF</sequence>
<comment type="similarity">
    <text evidence="5">Belongs to the 2H phosphoesterase superfamily. USB1 family.</text>
</comment>
<dbReference type="GO" id="GO:0034477">
    <property type="term" value="P:U6 snRNA 3'-end processing"/>
    <property type="evidence" value="ECO:0007669"/>
    <property type="project" value="UniProtKB-UniRule"/>
</dbReference>
<accession>A0A2P8AJ49</accession>
<dbReference type="STRING" id="40998.A0A2P8AJ49"/>
<comment type="function">
    <text evidence="5">Phosphodiesterase responsible for the U6 snRNA 3' end processing. Acts as an exoribonuclease (RNase) responsible for trimming the poly(U) tract of the last nucleotides in the pre-U6 snRNA molecule, leading to the formation of mature U6 snRNA.</text>
</comment>
<keyword evidence="2 5" id="KW-0378">Hydrolase</keyword>
<evidence type="ECO:0000256" key="3">
    <source>
        <dbReference type="ARBA" id="ARBA00023239"/>
    </source>
</evidence>
<evidence type="ECO:0000256" key="5">
    <source>
        <dbReference type="HAMAP-Rule" id="MF_03040"/>
    </source>
</evidence>
<dbReference type="EC" id="3.1.4.-" evidence="5"/>
<organism evidence="7 8">
    <name type="scientific">Elsinoe australis</name>
    <dbReference type="NCBI Taxonomy" id="40998"/>
    <lineage>
        <taxon>Eukaryota</taxon>
        <taxon>Fungi</taxon>
        <taxon>Dikarya</taxon>
        <taxon>Ascomycota</taxon>
        <taxon>Pezizomycotina</taxon>
        <taxon>Dothideomycetes</taxon>
        <taxon>Dothideomycetidae</taxon>
        <taxon>Myriangiales</taxon>
        <taxon>Elsinoaceae</taxon>
        <taxon>Elsinoe</taxon>
    </lineage>
</organism>
<feature type="compositionally biased region" description="Basic and acidic residues" evidence="6">
    <location>
        <begin position="314"/>
        <end position="327"/>
    </location>
</feature>
<evidence type="ECO:0000256" key="2">
    <source>
        <dbReference type="ARBA" id="ARBA00022801"/>
    </source>
</evidence>
<dbReference type="Gene3D" id="3.90.1140.10">
    <property type="entry name" value="Cyclic phosphodiesterase"/>
    <property type="match status" value="1"/>
</dbReference>
<reference evidence="7 8" key="1">
    <citation type="submission" date="2017-05" db="EMBL/GenBank/DDBJ databases">
        <title>Draft genome sequence of Elsinoe australis.</title>
        <authorList>
            <person name="Cheng Q."/>
        </authorList>
    </citation>
    <scope>NUCLEOTIDE SEQUENCE [LARGE SCALE GENOMIC DNA]</scope>
    <source>
        <strain evidence="7 8">NL1</strain>
    </source>
</reference>
<feature type="active site" description="Proton donor/acceptor" evidence="5">
    <location>
        <position position="336"/>
    </location>
</feature>
<dbReference type="GO" id="GO:0016829">
    <property type="term" value="F:lyase activity"/>
    <property type="evidence" value="ECO:0007669"/>
    <property type="project" value="UniProtKB-KW"/>
</dbReference>